<reference evidence="2" key="1">
    <citation type="submission" date="2020-03" db="EMBL/GenBank/DDBJ databases">
        <authorList>
            <person name="Weist P."/>
        </authorList>
    </citation>
    <scope>NUCLEOTIDE SEQUENCE</scope>
</reference>
<accession>A0A9N7TYK0</accession>
<evidence type="ECO:0000313" key="2">
    <source>
        <dbReference type="EMBL" id="CAB1420494.1"/>
    </source>
</evidence>
<feature type="compositionally biased region" description="Basic and acidic residues" evidence="1">
    <location>
        <begin position="21"/>
        <end position="53"/>
    </location>
</feature>
<dbReference type="AlphaFoldDB" id="A0A9N7TYK0"/>
<feature type="region of interest" description="Disordered" evidence="1">
    <location>
        <begin position="13"/>
        <end position="58"/>
    </location>
</feature>
<dbReference type="Proteomes" id="UP001153269">
    <property type="component" value="Unassembled WGS sequence"/>
</dbReference>
<name>A0A9N7TYK0_PLEPL</name>
<organism evidence="2 3">
    <name type="scientific">Pleuronectes platessa</name>
    <name type="common">European plaice</name>
    <dbReference type="NCBI Taxonomy" id="8262"/>
    <lineage>
        <taxon>Eukaryota</taxon>
        <taxon>Metazoa</taxon>
        <taxon>Chordata</taxon>
        <taxon>Craniata</taxon>
        <taxon>Vertebrata</taxon>
        <taxon>Euteleostomi</taxon>
        <taxon>Actinopterygii</taxon>
        <taxon>Neopterygii</taxon>
        <taxon>Teleostei</taxon>
        <taxon>Neoteleostei</taxon>
        <taxon>Acanthomorphata</taxon>
        <taxon>Carangaria</taxon>
        <taxon>Pleuronectiformes</taxon>
        <taxon>Pleuronectoidei</taxon>
        <taxon>Pleuronectidae</taxon>
        <taxon>Pleuronectes</taxon>
    </lineage>
</organism>
<keyword evidence="3" id="KW-1185">Reference proteome</keyword>
<dbReference type="EMBL" id="CADEAL010000458">
    <property type="protein sequence ID" value="CAB1420494.1"/>
    <property type="molecule type" value="Genomic_DNA"/>
</dbReference>
<evidence type="ECO:0000256" key="1">
    <source>
        <dbReference type="SAM" id="MobiDB-lite"/>
    </source>
</evidence>
<gene>
    <name evidence="2" type="ORF">PLEPLA_LOCUS8369</name>
</gene>
<comment type="caution">
    <text evidence="2">The sequence shown here is derived from an EMBL/GenBank/DDBJ whole genome shotgun (WGS) entry which is preliminary data.</text>
</comment>
<evidence type="ECO:0000313" key="3">
    <source>
        <dbReference type="Proteomes" id="UP001153269"/>
    </source>
</evidence>
<proteinExistence type="predicted"/>
<sequence length="86" mass="9767">MLGLEERVSIETKTTAAHGLRGCERKEQSHGPFDSGREGCGDDRGRTSSEGRRKRDHSGPTLLCVRRMTWWPSNIMSEACLDWNYL</sequence>
<protein>
    <submittedName>
        <fullName evidence="2">Uncharacterized protein</fullName>
    </submittedName>
</protein>